<feature type="transmembrane region" description="Helical" evidence="1">
    <location>
        <begin position="100"/>
        <end position="121"/>
    </location>
</feature>
<keyword evidence="1" id="KW-0812">Transmembrane</keyword>
<feature type="transmembrane region" description="Helical" evidence="1">
    <location>
        <begin position="60"/>
        <end position="80"/>
    </location>
</feature>
<feature type="transmembrane region" description="Helical" evidence="1">
    <location>
        <begin position="178"/>
        <end position="197"/>
    </location>
</feature>
<dbReference type="EMBL" id="CP082276">
    <property type="protein sequence ID" value="USH04359.1"/>
    <property type="molecule type" value="Genomic_DNA"/>
</dbReference>
<name>A0ABY4WZC5_9GAMM</name>
<accession>A0ABY4WZC5</accession>
<sequence length="202" mass="22637">MRCSSCGGDFPAVETSVIDSSRYCVSCKQDLFAPSRKKVSEKLVETLEKKEKTKVKTDRLGRVEFFLYSVGTWLVIPAAINSNIPKHSDLRMFQPHFEASTHLSISINFEMSWLWLIPILLSLRSTMGRVKDLNWHPNTSFVLWTPFTSLALFLIPGSRGENQYGLKPMQPSMLNTTLAILGSIPFLVLTVLLGLAAKSLIS</sequence>
<dbReference type="RefSeq" id="WP_251880080.1">
    <property type="nucleotide sequence ID" value="NZ_CP082276.1"/>
</dbReference>
<reference evidence="2" key="1">
    <citation type="submission" date="2021-08" db="EMBL/GenBank/DDBJ databases">
        <authorList>
            <person name="Sakaguchi M."/>
            <person name="Kikuchi T."/>
            <person name="Urbanczyk H."/>
        </authorList>
    </citation>
    <scope>NUCLEOTIDE SEQUENCE</scope>
    <source>
        <strain evidence="2">020920N</strain>
    </source>
</reference>
<evidence type="ECO:0000313" key="2">
    <source>
        <dbReference type="EMBL" id="USH04359.1"/>
    </source>
</evidence>
<feature type="transmembrane region" description="Helical" evidence="1">
    <location>
        <begin position="141"/>
        <end position="158"/>
    </location>
</feature>
<keyword evidence="1" id="KW-0472">Membrane</keyword>
<protein>
    <recommendedName>
        <fullName evidence="4">DUF805 domain-containing protein</fullName>
    </recommendedName>
</protein>
<dbReference type="Proteomes" id="UP001056255">
    <property type="component" value="Chromosome II"/>
</dbReference>
<proteinExistence type="predicted"/>
<organism evidence="2 3">
    <name type="scientific">Grimontia kaedaensis</name>
    <dbReference type="NCBI Taxonomy" id="2872157"/>
    <lineage>
        <taxon>Bacteria</taxon>
        <taxon>Pseudomonadati</taxon>
        <taxon>Pseudomonadota</taxon>
        <taxon>Gammaproteobacteria</taxon>
        <taxon>Vibrionales</taxon>
        <taxon>Vibrionaceae</taxon>
        <taxon>Grimontia</taxon>
    </lineage>
</organism>
<evidence type="ECO:0000313" key="3">
    <source>
        <dbReference type="Proteomes" id="UP001056255"/>
    </source>
</evidence>
<gene>
    <name evidence="2" type="ORF">K6Q96_21725</name>
</gene>
<evidence type="ECO:0008006" key="4">
    <source>
        <dbReference type="Google" id="ProtNLM"/>
    </source>
</evidence>
<keyword evidence="3" id="KW-1185">Reference proteome</keyword>
<evidence type="ECO:0000256" key="1">
    <source>
        <dbReference type="SAM" id="Phobius"/>
    </source>
</evidence>
<keyword evidence="1" id="KW-1133">Transmembrane helix</keyword>